<gene>
    <name evidence="1" type="ORF">STRATTON_21</name>
</gene>
<reference evidence="2" key="1">
    <citation type="submission" date="2016-06" db="EMBL/GenBank/DDBJ databases">
        <authorList>
            <person name="Berg J.A."/>
            <person name="Stratton M.L."/>
            <person name="Esplin I.D."/>
            <person name="Jensen G.L."/>
            <person name="Merrill B.D."/>
            <person name="Breakwell D.P."/>
            <person name="Hope S."/>
            <person name="Grose J.H."/>
        </authorList>
    </citation>
    <scope>NUCLEOTIDE SEQUENCE [LARGE SCALE GENOMIC DNA]</scope>
</reference>
<protein>
    <submittedName>
        <fullName evidence="1">Uncharacterized protein</fullName>
    </submittedName>
</protein>
<organism evidence="1 2">
    <name type="scientific">Erwinia phage vB_EamM_Stratton</name>
    <dbReference type="NCBI Taxonomy" id="1883378"/>
    <lineage>
        <taxon>Viruses</taxon>
        <taxon>Duplodnaviria</taxon>
        <taxon>Heunggongvirae</taxon>
        <taxon>Uroviricota</taxon>
        <taxon>Caudoviricetes</taxon>
        <taxon>Chimalliviridae</taxon>
        <taxon>Erskinevirus</taxon>
        <taxon>Erskinevirus EaH2</taxon>
    </lineage>
</organism>
<sequence length="135" mass="15645">MKHTTHQYLEFYSALEQGSIPTSINPGSEWEQHLFCDLIPLLTMHPHYQKWFESLEKVHAVGFRRGVDSPVVDTGINITRTECTSPTEKFINSFMKEMANALISRSHPYEELFAVLLDGIYTFQLKHYKTLSTLH</sequence>
<evidence type="ECO:0000313" key="1">
    <source>
        <dbReference type="EMBL" id="ANZ50446.1"/>
    </source>
</evidence>
<dbReference type="Proteomes" id="UP000221949">
    <property type="component" value="Segment"/>
</dbReference>
<accession>A0A1B2IGP9</accession>
<name>A0A1B2IGP9_9CAUD</name>
<dbReference type="EMBL" id="KX397373">
    <property type="protein sequence ID" value="ANZ50446.1"/>
    <property type="molecule type" value="Genomic_DNA"/>
</dbReference>
<evidence type="ECO:0000313" key="2">
    <source>
        <dbReference type="Proteomes" id="UP000221949"/>
    </source>
</evidence>
<proteinExistence type="predicted"/>